<dbReference type="InterPro" id="IPR010706">
    <property type="entry name" value="Fatty_acid_cis-trans_isomerase"/>
</dbReference>
<keyword evidence="2" id="KW-1185">Reference proteome</keyword>
<protein>
    <submittedName>
        <fullName evidence="1">Fatty acid cis/trans isomerase</fullName>
    </submittedName>
</protein>
<sequence>MVFVFLLSIVVVYSLSELPDSQESEFVTVDMELSLAQLDAPMVLAEQVRPILDRRCVVCHGCFDAPCQLKLSSIEGMHRGASEERIYEPKRITEMQPTRLLVDAKSTAEWRSRGFFSIRNEGDQSPKNNLKNSVLYHLLRLKQENPQPRAGLLPDSISLGLDRKQTCPTLGEISDYARDHPMWGMPYAMPNLSALEYRTLVSWLAQDMPTVALPGPSAAVLPQIEQWESFLNQSSRKQRLVSRYLYEHLFHAHIHFSESPTREFYRLVRSTTPSGETVDEIPTVLPHDDPGDTPFYYRLLRYHPTIVAKNHIVYEFSEGRMQRYRELFLANDYEVDQLPSYETEISSNPFKVFAAIPATSRYRFLLDDAHFFIEGFIKGPACRGQIALDVIEDQFWVMFFDPNQPIITNNTQFIGTMADELQIPADGGSNLDFLRIWTDYWKGQRSYMESKQAWFRTIGTHDLDHAMDFIWDGDGNNPNAALTVFRHFDSGSVAYGLVGGNPETAWVIDYPLLERIHYLLVANFNVFGNMGHRMSTRIYMDFLRMEGEDYFLAFLPVNRRKEVRDAWYVGQRSSIQKLFSAPQEWLSTESISGYLTADPQQELYQSIKGRLASMAYQAEAMNQCGSINCENLSSQKAEKRADRAMQQIAQLQGTNLHAFSDVAFVRVRMDSPEQDLVYTLVRNKAYKNVTSFLADGHERDRSDIDRDTMTVVKWQEGSYPNFFFSVALSELDDFAKNCAAIRDRGDYEKFIDQYGVRRTNPEFWEMADWFQDEYKRNKPILSGLFDLNRYENR</sequence>
<dbReference type="AlphaFoldDB" id="S5TXA4"/>
<dbReference type="eggNOG" id="ENOG502Z7N8">
    <property type="taxonomic scope" value="Bacteria"/>
</dbReference>
<dbReference type="GO" id="GO:0016853">
    <property type="term" value="F:isomerase activity"/>
    <property type="evidence" value="ECO:0007669"/>
    <property type="project" value="UniProtKB-KW"/>
</dbReference>
<accession>S5TXA4</accession>
<organism evidence="1 2">
    <name type="scientific">Cycloclasticus zancles 78-ME</name>
    <dbReference type="NCBI Taxonomy" id="1198232"/>
    <lineage>
        <taxon>Bacteria</taxon>
        <taxon>Pseudomonadati</taxon>
        <taxon>Pseudomonadota</taxon>
        <taxon>Gammaproteobacteria</taxon>
        <taxon>Thiotrichales</taxon>
        <taxon>Piscirickettsiaceae</taxon>
        <taxon>Cycloclasticus</taxon>
    </lineage>
</organism>
<reference evidence="2" key="2">
    <citation type="journal article" date="2016" name="Environ. Microbiol. Rep.">
        <title>Analysis of defence systems and a conjugative IncP-1 plasmid in the marine polyaromatic hydrocarbons-degrading bacterium Cycloclasticus sp. 78-ME.</title>
        <authorList>
            <person name="Yakimov M.M."/>
            <person name="Crisafi F."/>
            <person name="Messina E."/>
            <person name="Smedile F."/>
            <person name="Lopatina A."/>
            <person name="Denaro R."/>
            <person name="Pieper D.H."/>
            <person name="Golyshin P.N."/>
            <person name="Giuliano L."/>
        </authorList>
    </citation>
    <scope>NUCLEOTIDE SEQUENCE [LARGE SCALE GENOMIC DNA]</scope>
    <source>
        <strain evidence="2">78-ME</strain>
    </source>
</reference>
<name>S5TXA4_9GAMM</name>
<reference evidence="1 2" key="1">
    <citation type="submission" date="2013-05" db="EMBL/GenBank/DDBJ databases">
        <title>Between feast and famine: a lifestyle of most important marine PAH-degrading bacterium Cycloclasticus sp. 7ME.</title>
        <authorList>
            <person name="Yakimov M.M."/>
            <person name="Messina E."/>
            <person name="Genovese M."/>
            <person name="Denaro R."/>
            <person name="Crisafi F."/>
            <person name="Russo D."/>
            <person name="Cappello S."/>
            <person name="Santisi S."/>
            <person name="Smedile F."/>
            <person name="Golyshina O.V."/>
            <person name="Tran H."/>
            <person name="Pieper D.H."/>
            <person name="Golyshin P.N."/>
            <person name="Giuliano L."/>
        </authorList>
    </citation>
    <scope>NUCLEOTIDE SEQUENCE [LARGE SCALE GENOMIC DNA]</scope>
    <source>
        <strain evidence="1 2">78-ME</strain>
    </source>
</reference>
<proteinExistence type="predicted"/>
<keyword evidence="1" id="KW-0413">Isomerase</keyword>
<gene>
    <name evidence="1" type="ORF">CYCME_1299</name>
</gene>
<evidence type="ECO:0000313" key="2">
    <source>
        <dbReference type="Proteomes" id="UP000015380"/>
    </source>
</evidence>
<dbReference type="KEGG" id="cza:CYCME_1299"/>
<dbReference type="PATRIC" id="fig|1198232.3.peg.1294"/>
<dbReference type="Pfam" id="PF06934">
    <property type="entry name" value="CTI"/>
    <property type="match status" value="1"/>
</dbReference>
<evidence type="ECO:0000313" key="1">
    <source>
        <dbReference type="EMBL" id="AGS39628.1"/>
    </source>
</evidence>
<dbReference type="HOGENOM" id="CLU_380276_0_0_6"/>
<dbReference type="Proteomes" id="UP000015380">
    <property type="component" value="Chromosome"/>
</dbReference>
<dbReference type="EMBL" id="CP005996">
    <property type="protein sequence ID" value="AGS39628.1"/>
    <property type="molecule type" value="Genomic_DNA"/>
</dbReference>